<name>B7FYS3_PHATC</name>
<reference evidence="2 3" key="1">
    <citation type="journal article" date="2008" name="Nature">
        <title>The Phaeodactylum genome reveals the evolutionary history of diatom genomes.</title>
        <authorList>
            <person name="Bowler C."/>
            <person name="Allen A.E."/>
            <person name="Badger J.H."/>
            <person name="Grimwood J."/>
            <person name="Jabbari K."/>
            <person name="Kuo A."/>
            <person name="Maheswari U."/>
            <person name="Martens C."/>
            <person name="Maumus F."/>
            <person name="Otillar R.P."/>
            <person name="Rayko E."/>
            <person name="Salamov A."/>
            <person name="Vandepoele K."/>
            <person name="Beszteri B."/>
            <person name="Gruber A."/>
            <person name="Heijde M."/>
            <person name="Katinka M."/>
            <person name="Mock T."/>
            <person name="Valentin K."/>
            <person name="Verret F."/>
            <person name="Berges J.A."/>
            <person name="Brownlee C."/>
            <person name="Cadoret J.P."/>
            <person name="Chiovitti A."/>
            <person name="Choi C.J."/>
            <person name="Coesel S."/>
            <person name="De Martino A."/>
            <person name="Detter J.C."/>
            <person name="Durkin C."/>
            <person name="Falciatore A."/>
            <person name="Fournet J."/>
            <person name="Haruta M."/>
            <person name="Huysman M.J."/>
            <person name="Jenkins B.D."/>
            <person name="Jiroutova K."/>
            <person name="Jorgensen R.E."/>
            <person name="Joubert Y."/>
            <person name="Kaplan A."/>
            <person name="Kroger N."/>
            <person name="Kroth P.G."/>
            <person name="La Roche J."/>
            <person name="Lindquist E."/>
            <person name="Lommer M."/>
            <person name="Martin-Jezequel V."/>
            <person name="Lopez P.J."/>
            <person name="Lucas S."/>
            <person name="Mangogna M."/>
            <person name="McGinnis K."/>
            <person name="Medlin L.K."/>
            <person name="Montsant A."/>
            <person name="Oudot-Le Secq M.P."/>
            <person name="Napoli C."/>
            <person name="Obornik M."/>
            <person name="Parker M.S."/>
            <person name="Petit J.L."/>
            <person name="Porcel B.M."/>
            <person name="Poulsen N."/>
            <person name="Robison M."/>
            <person name="Rychlewski L."/>
            <person name="Rynearson T.A."/>
            <person name="Schmutz J."/>
            <person name="Shapiro H."/>
            <person name="Siaut M."/>
            <person name="Stanley M."/>
            <person name="Sussman M.R."/>
            <person name="Taylor A.R."/>
            <person name="Vardi A."/>
            <person name="von Dassow P."/>
            <person name="Vyverman W."/>
            <person name="Willis A."/>
            <person name="Wyrwicz L.S."/>
            <person name="Rokhsar D.S."/>
            <person name="Weissenbach J."/>
            <person name="Armbrust E.V."/>
            <person name="Green B.R."/>
            <person name="Van de Peer Y."/>
            <person name="Grigoriev I.V."/>
        </authorList>
    </citation>
    <scope>NUCLEOTIDE SEQUENCE [LARGE SCALE GENOMIC DNA]</scope>
    <source>
        <strain evidence="2 3">CCAP 1055/1</strain>
    </source>
</reference>
<protein>
    <submittedName>
        <fullName evidence="2">Uncharacterized protein</fullName>
    </submittedName>
</protein>
<dbReference type="AlphaFoldDB" id="B7FYS3"/>
<gene>
    <name evidence="2" type="ORF">PHATRDRAFT_35616</name>
</gene>
<keyword evidence="1" id="KW-0812">Transmembrane</keyword>
<dbReference type="HOGENOM" id="CLU_1182158_0_0_1"/>
<keyword evidence="1" id="KW-1133">Transmembrane helix</keyword>
<dbReference type="RefSeq" id="XP_002180221.1">
    <property type="nucleotide sequence ID" value="XM_002180185.1"/>
</dbReference>
<dbReference type="GeneID" id="7200823"/>
<evidence type="ECO:0000256" key="1">
    <source>
        <dbReference type="SAM" id="Phobius"/>
    </source>
</evidence>
<feature type="transmembrane region" description="Helical" evidence="1">
    <location>
        <begin position="110"/>
        <end position="136"/>
    </location>
</feature>
<dbReference type="PaxDb" id="2850-Phatr35616"/>
<evidence type="ECO:0000313" key="2">
    <source>
        <dbReference type="EMBL" id="EEC48412.1"/>
    </source>
</evidence>
<sequence length="220" mass="24806">MTASSVTARVLSLAVLILSIAPLGSLYVLLCSLATGTFPHYQLAYQPSSSSTGASTGIEEIRLVKILQDPNASMEDLWNALVNEQWTVARAEFPLLFHYLPIHERAAKHLILVLPWLICIMLGVLVGLGVMLYWILARQSWHRAREVRWHAEHNVQRRKAKLQKRLQDYTKKLTVEDIVVDQDKDYLGKHKIGNGCTSLCSTATRPGHGDYRYKGVLQTM</sequence>
<keyword evidence="3" id="KW-1185">Reference proteome</keyword>
<accession>B7FYS3</accession>
<evidence type="ECO:0000313" key="3">
    <source>
        <dbReference type="Proteomes" id="UP000000759"/>
    </source>
</evidence>
<dbReference type="InParanoid" id="B7FYS3"/>
<organism evidence="2 3">
    <name type="scientific">Phaeodactylum tricornutum (strain CCAP 1055/1)</name>
    <dbReference type="NCBI Taxonomy" id="556484"/>
    <lineage>
        <taxon>Eukaryota</taxon>
        <taxon>Sar</taxon>
        <taxon>Stramenopiles</taxon>
        <taxon>Ochrophyta</taxon>
        <taxon>Bacillariophyta</taxon>
        <taxon>Bacillariophyceae</taxon>
        <taxon>Bacillariophycidae</taxon>
        <taxon>Naviculales</taxon>
        <taxon>Phaeodactylaceae</taxon>
        <taxon>Phaeodactylum</taxon>
    </lineage>
</organism>
<proteinExistence type="predicted"/>
<dbReference type="EMBL" id="CM000611">
    <property type="protein sequence ID" value="EEC48412.1"/>
    <property type="molecule type" value="Genomic_DNA"/>
</dbReference>
<keyword evidence="1" id="KW-0472">Membrane</keyword>
<dbReference type="KEGG" id="pti:PHATRDRAFT_35616"/>
<dbReference type="Proteomes" id="UP000000759">
    <property type="component" value="Chromosome 8"/>
</dbReference>
<reference evidence="3" key="2">
    <citation type="submission" date="2008-08" db="EMBL/GenBank/DDBJ databases">
        <authorList>
            <consortium name="Diatom Consortium"/>
            <person name="Grigoriev I."/>
            <person name="Grimwood J."/>
            <person name="Kuo A."/>
            <person name="Otillar R.P."/>
            <person name="Salamov A."/>
            <person name="Detter J.C."/>
            <person name="Lindquist E."/>
            <person name="Shapiro H."/>
            <person name="Lucas S."/>
            <person name="Glavina del Rio T."/>
            <person name="Pitluck S."/>
            <person name="Rokhsar D."/>
            <person name="Bowler C."/>
        </authorList>
    </citation>
    <scope>GENOME REANNOTATION</scope>
    <source>
        <strain evidence="3">CCAP 1055/1</strain>
    </source>
</reference>
<feature type="transmembrane region" description="Helical" evidence="1">
    <location>
        <begin position="12"/>
        <end position="35"/>
    </location>
</feature>